<feature type="region of interest" description="Disordered" evidence="1">
    <location>
        <begin position="1"/>
        <end position="42"/>
    </location>
</feature>
<evidence type="ECO:0000256" key="1">
    <source>
        <dbReference type="SAM" id="MobiDB-lite"/>
    </source>
</evidence>
<name>L1KKT4_9ACTN</name>
<comment type="caution">
    <text evidence="2">The sequence shown here is derived from an EMBL/GenBank/DDBJ whole genome shotgun (WGS) entry which is preliminary data.</text>
</comment>
<evidence type="ECO:0000313" key="2">
    <source>
        <dbReference type="EMBL" id="EKX61406.1"/>
    </source>
</evidence>
<organism evidence="2 3">
    <name type="scientific">Streptomyces ipomoeae 91-03</name>
    <dbReference type="NCBI Taxonomy" id="698759"/>
    <lineage>
        <taxon>Bacteria</taxon>
        <taxon>Bacillati</taxon>
        <taxon>Actinomycetota</taxon>
        <taxon>Actinomycetes</taxon>
        <taxon>Kitasatosporales</taxon>
        <taxon>Streptomycetaceae</taxon>
        <taxon>Streptomyces</taxon>
    </lineage>
</organism>
<sequence>MLDQLIRDVEHGRIRNQQSPSVAGVMSEITTPTTRGSATSPP</sequence>
<dbReference type="Proteomes" id="UP000010411">
    <property type="component" value="Unassembled WGS sequence"/>
</dbReference>
<feature type="compositionally biased region" description="Polar residues" evidence="1">
    <location>
        <begin position="28"/>
        <end position="42"/>
    </location>
</feature>
<evidence type="ECO:0000313" key="3">
    <source>
        <dbReference type="Proteomes" id="UP000010411"/>
    </source>
</evidence>
<protein>
    <submittedName>
        <fullName evidence="2">Uncharacterized protein</fullName>
    </submittedName>
</protein>
<proteinExistence type="predicted"/>
<keyword evidence="3" id="KW-1185">Reference proteome</keyword>
<reference evidence="2 3" key="1">
    <citation type="submission" date="2012-11" db="EMBL/GenBank/DDBJ databases">
        <authorList>
            <person name="Huguet-Tapia J.C."/>
            <person name="Durkin A.S."/>
            <person name="Pettis G.S."/>
            <person name="Badger J.H."/>
        </authorList>
    </citation>
    <scope>NUCLEOTIDE SEQUENCE [LARGE SCALE GENOMIC DNA]</scope>
    <source>
        <strain evidence="2 3">91-03</strain>
    </source>
</reference>
<dbReference type="AlphaFoldDB" id="L1KKT4"/>
<accession>L1KKT4</accession>
<dbReference type="EMBL" id="AEJC01000599">
    <property type="protein sequence ID" value="EKX61406.1"/>
    <property type="molecule type" value="Genomic_DNA"/>
</dbReference>
<feature type="compositionally biased region" description="Basic and acidic residues" evidence="1">
    <location>
        <begin position="1"/>
        <end position="13"/>
    </location>
</feature>
<gene>
    <name evidence="2" type="ORF">STRIP9103_09146</name>
</gene>